<proteinExistence type="predicted"/>
<name>A0ABQ1DY65_9FIRM</name>
<accession>A0ABQ1DY65</accession>
<evidence type="ECO:0000313" key="2">
    <source>
        <dbReference type="Proteomes" id="UP000620147"/>
    </source>
</evidence>
<gene>
    <name evidence="1" type="ORF">BUFA31_08200</name>
</gene>
<evidence type="ECO:0000313" key="1">
    <source>
        <dbReference type="EMBL" id="GFO87656.1"/>
    </source>
</evidence>
<comment type="caution">
    <text evidence="1">The sequence shown here is derived from an EMBL/GenBank/DDBJ whole genome shotgun (WGS) entry which is preliminary data.</text>
</comment>
<dbReference type="Proteomes" id="UP000620147">
    <property type="component" value="Unassembled WGS sequence"/>
</dbReference>
<protein>
    <submittedName>
        <fullName evidence="1">Uncharacterized protein</fullName>
    </submittedName>
</protein>
<keyword evidence="2" id="KW-1185">Reference proteome</keyword>
<organism evidence="1 2">
    <name type="scientific">Butyricicoccus faecihominis</name>
    <dbReference type="NCBI Taxonomy" id="1712515"/>
    <lineage>
        <taxon>Bacteria</taxon>
        <taxon>Bacillati</taxon>
        <taxon>Bacillota</taxon>
        <taxon>Clostridia</taxon>
        <taxon>Eubacteriales</taxon>
        <taxon>Butyricicoccaceae</taxon>
        <taxon>Butyricicoccus</taxon>
    </lineage>
</organism>
<sequence>MHTAEWTFLYANLGGTAEVTGFCPMIRLYHRTEAFFIASTTLARTQEIKHDEYGFYRACYADGGKHNDYPKL</sequence>
<dbReference type="EMBL" id="BLYJ01000007">
    <property type="protein sequence ID" value="GFO87656.1"/>
    <property type="molecule type" value="Genomic_DNA"/>
</dbReference>
<reference evidence="1 2" key="1">
    <citation type="submission" date="2020-06" db="EMBL/GenBank/DDBJ databases">
        <title>Characterization of fructooligosaccharide metabolism and fructooligosaccharide-degrading enzymes in human commensal butyrate producers.</title>
        <authorList>
            <person name="Tanno H."/>
            <person name="Fujii T."/>
            <person name="Hirano K."/>
            <person name="Maeno S."/>
            <person name="Tonozuka T."/>
            <person name="Sakamoto M."/>
            <person name="Ohkuma M."/>
            <person name="Tochio T."/>
            <person name="Endo A."/>
        </authorList>
    </citation>
    <scope>NUCLEOTIDE SEQUENCE [LARGE SCALE GENOMIC DNA]</scope>
    <source>
        <strain evidence="1 2">JCM 31056</strain>
    </source>
</reference>